<evidence type="ECO:0000313" key="3">
    <source>
        <dbReference type="Proteomes" id="UP000198960"/>
    </source>
</evidence>
<keyword evidence="3" id="KW-1185">Reference proteome</keyword>
<protein>
    <recommendedName>
        <fullName evidence="1">DUF5655 domain-containing protein</fullName>
    </recommendedName>
</protein>
<proteinExistence type="predicted"/>
<gene>
    <name evidence="2" type="ORF">SAMN05660991_01978</name>
</gene>
<dbReference type="EMBL" id="FOEE01000005">
    <property type="protein sequence ID" value="SEO84512.1"/>
    <property type="molecule type" value="Genomic_DNA"/>
</dbReference>
<dbReference type="Pfam" id="PF18899">
    <property type="entry name" value="DUF5655"/>
    <property type="match status" value="1"/>
</dbReference>
<name>A0A1H8T0T5_9ACTN</name>
<accession>A0A1H8T0T5</accession>
<evidence type="ECO:0000259" key="1">
    <source>
        <dbReference type="Pfam" id="PF18899"/>
    </source>
</evidence>
<dbReference type="Proteomes" id="UP000198960">
    <property type="component" value="Unassembled WGS sequence"/>
</dbReference>
<dbReference type="AlphaFoldDB" id="A0A1H8T0T5"/>
<feature type="domain" description="DUF5655" evidence="1">
    <location>
        <begin position="19"/>
        <end position="113"/>
    </location>
</feature>
<dbReference type="InterPro" id="IPR043714">
    <property type="entry name" value="DUF5655"/>
</dbReference>
<organism evidence="2 3">
    <name type="scientific">Trujillonella endophytica</name>
    <dbReference type="NCBI Taxonomy" id="673521"/>
    <lineage>
        <taxon>Bacteria</taxon>
        <taxon>Bacillati</taxon>
        <taxon>Actinomycetota</taxon>
        <taxon>Actinomycetes</taxon>
        <taxon>Geodermatophilales</taxon>
        <taxon>Geodermatophilaceae</taxon>
        <taxon>Trujillonella</taxon>
    </lineage>
</organism>
<sequence>MTPEEFFADSPLGSAVLARVSDLLRDVGDVRVRATTSQVAFRRHRSFAHLWRPGQYLHRPAADVVLSIVLGRHDPSPRWKEVAHPTPAHWMHHLEVHDLRDIDDEVAGWLVEAALRAGAAH</sequence>
<evidence type="ECO:0000313" key="2">
    <source>
        <dbReference type="EMBL" id="SEO84512.1"/>
    </source>
</evidence>
<reference evidence="3" key="1">
    <citation type="submission" date="2016-10" db="EMBL/GenBank/DDBJ databases">
        <authorList>
            <person name="Varghese N."/>
            <person name="Submissions S."/>
        </authorList>
    </citation>
    <scope>NUCLEOTIDE SEQUENCE [LARGE SCALE GENOMIC DNA]</scope>
    <source>
        <strain evidence="3">DSM 45413</strain>
    </source>
</reference>
<dbReference type="RefSeq" id="WP_170861044.1">
    <property type="nucleotide sequence ID" value="NZ_FOEE01000005.1"/>
</dbReference>
<dbReference type="STRING" id="673521.SAMN05660991_01978"/>